<keyword evidence="2" id="KW-1185">Reference proteome</keyword>
<name>M0H8W5_HALEO</name>
<reference evidence="1 2" key="1">
    <citation type="journal article" date="2014" name="PLoS Genet.">
        <title>Phylogenetically driven sequencing of extremely halophilic archaea reveals strategies for static and dynamic osmo-response.</title>
        <authorList>
            <person name="Becker E.A."/>
            <person name="Seitzer P.M."/>
            <person name="Tritt A."/>
            <person name="Larsen D."/>
            <person name="Krusor M."/>
            <person name="Yao A.I."/>
            <person name="Wu D."/>
            <person name="Madern D."/>
            <person name="Eisen J.A."/>
            <person name="Darling A.E."/>
            <person name="Facciotti M.T."/>
        </authorList>
    </citation>
    <scope>NUCLEOTIDE SEQUENCE [LARGE SCALE GENOMIC DNA]</scope>
    <source>
        <strain evidence="1 2">ATCC BAA-1513</strain>
    </source>
</reference>
<comment type="caution">
    <text evidence="1">The sequence shown here is derived from an EMBL/GenBank/DDBJ whole genome shotgun (WGS) entry which is preliminary data.</text>
</comment>
<dbReference type="EMBL" id="AOLK01000024">
    <property type="protein sequence ID" value="ELZ80915.1"/>
    <property type="molecule type" value="Genomic_DNA"/>
</dbReference>
<protein>
    <submittedName>
        <fullName evidence="1">Uncharacterized protein</fullName>
    </submittedName>
</protein>
<gene>
    <name evidence="1" type="ORF">C453_18300</name>
</gene>
<evidence type="ECO:0000313" key="1">
    <source>
        <dbReference type="EMBL" id="ELZ80915.1"/>
    </source>
</evidence>
<organism evidence="1 2">
    <name type="scientific">Haloferax elongans ATCC BAA-1513</name>
    <dbReference type="NCBI Taxonomy" id="1230453"/>
    <lineage>
        <taxon>Archaea</taxon>
        <taxon>Methanobacteriati</taxon>
        <taxon>Methanobacteriota</taxon>
        <taxon>Stenosarchaea group</taxon>
        <taxon>Halobacteria</taxon>
        <taxon>Halobacteriales</taxon>
        <taxon>Haloferacaceae</taxon>
        <taxon>Haloferax</taxon>
    </lineage>
</organism>
<dbReference type="PATRIC" id="fig|1230453.4.peg.3642"/>
<sequence length="43" mass="4782">MASDSSNESRFSVLKRLRPKRTRLRVSACVAASRSIEISDDDA</sequence>
<accession>M0H8W5</accession>
<evidence type="ECO:0000313" key="2">
    <source>
        <dbReference type="Proteomes" id="UP000011612"/>
    </source>
</evidence>
<dbReference type="RefSeq" id="WP_008326867.1">
    <property type="nucleotide sequence ID" value="NZ_AOLK01000024.1"/>
</dbReference>
<dbReference type="AlphaFoldDB" id="M0H8W5"/>
<proteinExistence type="predicted"/>
<dbReference type="Proteomes" id="UP000011612">
    <property type="component" value="Unassembled WGS sequence"/>
</dbReference>